<name>A0A8J8Q7X1_9EURY</name>
<evidence type="ECO:0000313" key="4">
    <source>
        <dbReference type="Proteomes" id="UP000766904"/>
    </source>
</evidence>
<gene>
    <name evidence="3" type="ORF">CV102_10330</name>
</gene>
<dbReference type="InterPro" id="IPR036291">
    <property type="entry name" value="NAD(P)-bd_dom_sf"/>
</dbReference>
<sequence>MELRNSTVLVTGGAGFIGSHLCRALVEADADVVVVDDLSTGRAPLVSSEGPVEPIDVRSDTLSSTIIDVSPDAIVHLAAIHYVPYCDEHPRETFEVNVLGTRQLLEAARRVPDLQKFVFASSAAVYPPRAEANEESARLDPVDVYGETKLVGEDLVRLFAADTDVPTALARLFNVYGPNETNSHLIPAILMQIRDGRREVELGNLTPRRDFVYVDDVVRAIIAMLTDFDGDCRPFNVGTGTTHSVREVVEVTSRALDDDIAITQDEGRTRESDRPHLEADVSRIRDELGWTPDVTFQEGIRRILSSGRITAGEELSPGADD</sequence>
<dbReference type="PANTHER" id="PTHR43000">
    <property type="entry name" value="DTDP-D-GLUCOSE 4,6-DEHYDRATASE-RELATED"/>
    <property type="match status" value="1"/>
</dbReference>
<feature type="domain" description="NAD-dependent epimerase/dehydratase" evidence="2">
    <location>
        <begin position="8"/>
        <end position="238"/>
    </location>
</feature>
<dbReference type="Proteomes" id="UP000766904">
    <property type="component" value="Unassembled WGS sequence"/>
</dbReference>
<dbReference type="OrthoDB" id="4907at2157"/>
<protein>
    <submittedName>
        <fullName evidence="3">Nucleoside-diphosphate sugar epimerase</fullName>
    </submittedName>
</protein>
<proteinExistence type="inferred from homology"/>
<reference evidence="3" key="1">
    <citation type="submission" date="2017-11" db="EMBL/GenBank/DDBJ databases">
        <authorList>
            <person name="Kajale S.C."/>
            <person name="Sharma A."/>
        </authorList>
    </citation>
    <scope>NUCLEOTIDE SEQUENCE</scope>
    <source>
        <strain evidence="3">LS1_42</strain>
    </source>
</reference>
<dbReference type="RefSeq" id="WP_148857896.1">
    <property type="nucleotide sequence ID" value="NZ_PHNJ01000004.1"/>
</dbReference>
<evidence type="ECO:0000256" key="1">
    <source>
        <dbReference type="ARBA" id="ARBA00007637"/>
    </source>
</evidence>
<dbReference type="InterPro" id="IPR001509">
    <property type="entry name" value="Epimerase_deHydtase"/>
</dbReference>
<evidence type="ECO:0000259" key="2">
    <source>
        <dbReference type="Pfam" id="PF01370"/>
    </source>
</evidence>
<accession>A0A8J8Q7X1</accession>
<keyword evidence="4" id="KW-1185">Reference proteome</keyword>
<organism evidence="3 4">
    <name type="scientific">Natronococcus pandeyae</name>
    <dbReference type="NCBI Taxonomy" id="2055836"/>
    <lineage>
        <taxon>Archaea</taxon>
        <taxon>Methanobacteriati</taxon>
        <taxon>Methanobacteriota</taxon>
        <taxon>Stenosarchaea group</taxon>
        <taxon>Halobacteria</taxon>
        <taxon>Halobacteriales</taxon>
        <taxon>Natrialbaceae</taxon>
        <taxon>Natronococcus</taxon>
    </lineage>
</organism>
<dbReference type="Pfam" id="PF01370">
    <property type="entry name" value="Epimerase"/>
    <property type="match status" value="1"/>
</dbReference>
<comment type="similarity">
    <text evidence="1">Belongs to the NAD(P)-dependent epimerase/dehydratase family.</text>
</comment>
<dbReference type="EMBL" id="PHNJ01000004">
    <property type="protein sequence ID" value="TYL38895.1"/>
    <property type="molecule type" value="Genomic_DNA"/>
</dbReference>
<comment type="caution">
    <text evidence="3">The sequence shown here is derived from an EMBL/GenBank/DDBJ whole genome shotgun (WGS) entry which is preliminary data.</text>
</comment>
<dbReference type="SUPFAM" id="SSF51735">
    <property type="entry name" value="NAD(P)-binding Rossmann-fold domains"/>
    <property type="match status" value="1"/>
</dbReference>
<dbReference type="AlphaFoldDB" id="A0A8J8Q7X1"/>
<evidence type="ECO:0000313" key="3">
    <source>
        <dbReference type="EMBL" id="TYL38895.1"/>
    </source>
</evidence>
<dbReference type="Gene3D" id="3.40.50.720">
    <property type="entry name" value="NAD(P)-binding Rossmann-like Domain"/>
    <property type="match status" value="1"/>
</dbReference>
<dbReference type="PRINTS" id="PR01713">
    <property type="entry name" value="NUCEPIMERASE"/>
</dbReference>